<dbReference type="Proteomes" id="UP000004605">
    <property type="component" value="Unassembled WGS sequence"/>
</dbReference>
<dbReference type="EMBL" id="AFWF01000149">
    <property type="protein sequence ID" value="EGU39498.1"/>
    <property type="molecule type" value="Genomic_DNA"/>
</dbReference>
<protein>
    <submittedName>
        <fullName evidence="1">Uncharacterized protein</fullName>
    </submittedName>
</protein>
<comment type="caution">
    <text evidence="1">The sequence shown here is derived from an EMBL/GenBank/DDBJ whole genome shotgun (WGS) entry which is preliminary data.</text>
</comment>
<gene>
    <name evidence="1" type="ORF">VII00023_10204</name>
</gene>
<accession>F9S2F2</accession>
<keyword evidence="2" id="KW-1185">Reference proteome</keyword>
<name>F9S2F2_9VIBR</name>
<proteinExistence type="predicted"/>
<evidence type="ECO:0000313" key="2">
    <source>
        <dbReference type="Proteomes" id="UP000004605"/>
    </source>
</evidence>
<dbReference type="AlphaFoldDB" id="F9S2F2"/>
<evidence type="ECO:0000313" key="1">
    <source>
        <dbReference type="EMBL" id="EGU39498.1"/>
    </source>
</evidence>
<sequence>MASGVLVLVFYTPKEALAQCALCNWIYVESVVVSTIAPALATAGWLI</sequence>
<organism evidence="1 2">
    <name type="scientific">Vibrio ichthyoenteri ATCC 700023</name>
    <dbReference type="NCBI Taxonomy" id="870968"/>
    <lineage>
        <taxon>Bacteria</taxon>
        <taxon>Pseudomonadati</taxon>
        <taxon>Pseudomonadota</taxon>
        <taxon>Gammaproteobacteria</taxon>
        <taxon>Vibrionales</taxon>
        <taxon>Vibrionaceae</taxon>
        <taxon>Vibrio</taxon>
    </lineage>
</organism>
<reference evidence="1 2" key="1">
    <citation type="journal article" date="2012" name="Int. J. Syst. Evol. Microbiol.">
        <title>Vibrio caribbeanicus sp. nov., isolated from the marine sponge Scleritoderma cyanea.</title>
        <authorList>
            <person name="Hoffmann M."/>
            <person name="Monday S.R."/>
            <person name="Allard M.W."/>
            <person name="Strain E.A."/>
            <person name="Whittaker P."/>
            <person name="Naum M."/>
            <person name="McCarthy P.J."/>
            <person name="Lopez J.V."/>
            <person name="Fischer M."/>
            <person name="Brown E.W."/>
        </authorList>
    </citation>
    <scope>NUCLEOTIDE SEQUENCE [LARGE SCALE GENOMIC DNA]</scope>
    <source>
        <strain evidence="1 2">ATCC 700023</strain>
    </source>
</reference>